<dbReference type="RefSeq" id="WP_141787668.1">
    <property type="nucleotide sequence ID" value="NZ_BAAAKX010000004.1"/>
</dbReference>
<dbReference type="InterPro" id="IPR050220">
    <property type="entry name" value="Type_II_DNA_Topoisomerases"/>
</dbReference>
<comment type="similarity">
    <text evidence="2">Belongs to the type II topoisomerase GyrA/ParC subunit family.</text>
</comment>
<evidence type="ECO:0000256" key="3">
    <source>
        <dbReference type="ARBA" id="ARBA00023029"/>
    </source>
</evidence>
<evidence type="ECO:0000313" key="8">
    <source>
        <dbReference type="Proteomes" id="UP000319514"/>
    </source>
</evidence>
<proteinExistence type="inferred from homology"/>
<evidence type="ECO:0000313" key="7">
    <source>
        <dbReference type="EMBL" id="TQL59676.1"/>
    </source>
</evidence>
<keyword evidence="8" id="KW-1185">Reference proteome</keyword>
<evidence type="ECO:0000256" key="4">
    <source>
        <dbReference type="ARBA" id="ARBA00023125"/>
    </source>
</evidence>
<dbReference type="GO" id="GO:0009330">
    <property type="term" value="C:DNA topoisomerase type II (double strand cut, ATP-hydrolyzing) complex"/>
    <property type="evidence" value="ECO:0007669"/>
    <property type="project" value="TreeGrafter"/>
</dbReference>
<dbReference type="SUPFAM" id="SSF56719">
    <property type="entry name" value="Type II DNA topoisomerase"/>
    <property type="match status" value="1"/>
</dbReference>
<dbReference type="InterPro" id="IPR002205">
    <property type="entry name" value="Topo_IIA_dom_A"/>
</dbReference>
<dbReference type="Gene3D" id="3.90.199.10">
    <property type="entry name" value="Topoisomerase II, domain 5"/>
    <property type="match status" value="1"/>
</dbReference>
<dbReference type="OrthoDB" id="5146159at2"/>
<sequence length="290" mass="30276">MSARTGLGGPETGYGLTTAVLEALDLTLGMGPRYTYPLLVDLTASWRLHLPLLDGSGNFGSQHGDPPADARYTEVRLSGIGELALAAERGEVGPVPLGLIEGSFYRGGRVPPFAPARVLEALTAGAPDAGSPIMPTGGTVDGNVDRLLAGRPTRLTLGSTIAREPGALVITEVPFDVTVDDVAVQLEHRARAAGHRQQADYLPAGMEALQPLTGPAPVRQVRDESSGLTGIRVVCDLARDADVAQAEAWVRSVWPVTIEVDSQLPAPMGQLLATWDRGDGSGLGRLGALL</sequence>
<dbReference type="GO" id="GO:0005737">
    <property type="term" value="C:cytoplasm"/>
    <property type="evidence" value="ECO:0007669"/>
    <property type="project" value="TreeGrafter"/>
</dbReference>
<dbReference type="InterPro" id="IPR013758">
    <property type="entry name" value="Topo_IIA_A/C_ab"/>
</dbReference>
<feature type="domain" description="Topo IIA-type catalytic" evidence="6">
    <location>
        <begin position="39"/>
        <end position="84"/>
    </location>
</feature>
<comment type="catalytic activity">
    <reaction evidence="1">
        <text>ATP-dependent breakage, passage and rejoining of double-stranded DNA.</text>
        <dbReference type="EC" id="5.6.2.2"/>
    </reaction>
</comment>
<accession>A0A542ZH94</accession>
<dbReference type="InterPro" id="IPR013760">
    <property type="entry name" value="Topo_IIA-like_dom_sf"/>
</dbReference>
<dbReference type="AlphaFoldDB" id="A0A542ZH94"/>
<evidence type="ECO:0000259" key="6">
    <source>
        <dbReference type="Pfam" id="PF00521"/>
    </source>
</evidence>
<organism evidence="7 8">
    <name type="scientific">Oryzihumus leptocrescens</name>
    <dbReference type="NCBI Taxonomy" id="297536"/>
    <lineage>
        <taxon>Bacteria</taxon>
        <taxon>Bacillati</taxon>
        <taxon>Actinomycetota</taxon>
        <taxon>Actinomycetes</taxon>
        <taxon>Micrococcales</taxon>
        <taxon>Intrasporangiaceae</taxon>
        <taxon>Oryzihumus</taxon>
    </lineage>
</organism>
<comment type="caution">
    <text evidence="7">The sequence shown here is derived from an EMBL/GenBank/DDBJ whole genome shotgun (WGS) entry which is preliminary data.</text>
</comment>
<evidence type="ECO:0000256" key="5">
    <source>
        <dbReference type="ARBA" id="ARBA00023235"/>
    </source>
</evidence>
<dbReference type="PANTHER" id="PTHR43493">
    <property type="entry name" value="DNA GYRASE/TOPOISOMERASE SUBUNIT A"/>
    <property type="match status" value="1"/>
</dbReference>
<gene>
    <name evidence="7" type="ORF">FB474_1040</name>
</gene>
<dbReference type="GO" id="GO:0006265">
    <property type="term" value="P:DNA topological change"/>
    <property type="evidence" value="ECO:0007669"/>
    <property type="project" value="InterPro"/>
</dbReference>
<keyword evidence="4" id="KW-0238">DNA-binding</keyword>
<evidence type="ECO:0000256" key="1">
    <source>
        <dbReference type="ARBA" id="ARBA00000185"/>
    </source>
</evidence>
<dbReference type="EMBL" id="VFOQ01000001">
    <property type="protein sequence ID" value="TQL59676.1"/>
    <property type="molecule type" value="Genomic_DNA"/>
</dbReference>
<dbReference type="GO" id="GO:0034335">
    <property type="term" value="F:DNA negative supercoiling activity"/>
    <property type="evidence" value="ECO:0007669"/>
    <property type="project" value="UniProtKB-ARBA"/>
</dbReference>
<evidence type="ECO:0000256" key="2">
    <source>
        <dbReference type="ARBA" id="ARBA00008263"/>
    </source>
</evidence>
<dbReference type="PANTHER" id="PTHR43493:SF5">
    <property type="entry name" value="DNA GYRASE SUBUNIT A, CHLOROPLASTIC_MITOCHONDRIAL"/>
    <property type="match status" value="1"/>
</dbReference>
<dbReference type="GO" id="GO:0005524">
    <property type="term" value="F:ATP binding"/>
    <property type="evidence" value="ECO:0007669"/>
    <property type="project" value="InterPro"/>
</dbReference>
<keyword evidence="3" id="KW-0799">Topoisomerase</keyword>
<reference evidence="7 8" key="1">
    <citation type="submission" date="2019-06" db="EMBL/GenBank/DDBJ databases">
        <title>Sequencing the genomes of 1000 actinobacteria strains.</title>
        <authorList>
            <person name="Klenk H.-P."/>
        </authorList>
    </citation>
    <scope>NUCLEOTIDE SEQUENCE [LARGE SCALE GENOMIC DNA]</scope>
    <source>
        <strain evidence="7 8">DSM 18082</strain>
    </source>
</reference>
<keyword evidence="5 7" id="KW-0413">Isomerase</keyword>
<name>A0A542ZH94_9MICO</name>
<protein>
    <submittedName>
        <fullName evidence="7">DNA gyrase/topoisomerase IV subunit A-like protein</fullName>
    </submittedName>
</protein>
<dbReference type="GO" id="GO:0003677">
    <property type="term" value="F:DNA binding"/>
    <property type="evidence" value="ECO:0007669"/>
    <property type="project" value="UniProtKB-KW"/>
</dbReference>
<dbReference type="Pfam" id="PF00521">
    <property type="entry name" value="DNA_topoisoIV"/>
    <property type="match status" value="1"/>
</dbReference>
<dbReference type="Proteomes" id="UP000319514">
    <property type="component" value="Unassembled WGS sequence"/>
</dbReference>